<keyword evidence="4" id="KW-1185">Reference proteome</keyword>
<organism evidence="3 4">
    <name type="scientific">Mesocestoides corti</name>
    <name type="common">Flatworm</name>
    <dbReference type="NCBI Taxonomy" id="53468"/>
    <lineage>
        <taxon>Eukaryota</taxon>
        <taxon>Metazoa</taxon>
        <taxon>Spiralia</taxon>
        <taxon>Lophotrochozoa</taxon>
        <taxon>Platyhelminthes</taxon>
        <taxon>Cestoda</taxon>
        <taxon>Eucestoda</taxon>
        <taxon>Cyclophyllidea</taxon>
        <taxon>Mesocestoididae</taxon>
        <taxon>Mesocestoides</taxon>
    </lineage>
</organism>
<feature type="domain" description="4Fe-4S ferredoxin-type" evidence="2">
    <location>
        <begin position="129"/>
        <end position="161"/>
    </location>
</feature>
<dbReference type="PROSITE" id="PS51379">
    <property type="entry name" value="4FE4S_FER_2"/>
    <property type="match status" value="2"/>
</dbReference>
<dbReference type="Pfam" id="PF14697">
    <property type="entry name" value="Fer4_21"/>
    <property type="match status" value="1"/>
</dbReference>
<dbReference type="OrthoDB" id="4327079at2759"/>
<dbReference type="GO" id="GO:0006210">
    <property type="term" value="P:thymine catabolic process"/>
    <property type="evidence" value="ECO:0007669"/>
    <property type="project" value="TreeGrafter"/>
</dbReference>
<keyword evidence="1" id="KW-0560">Oxidoreductase</keyword>
<feature type="domain" description="4Fe-4S ferredoxin-type" evidence="2">
    <location>
        <begin position="163"/>
        <end position="193"/>
    </location>
</feature>
<dbReference type="GO" id="GO:0017113">
    <property type="term" value="F:dihydropyrimidine dehydrogenase (NADP+) activity"/>
    <property type="evidence" value="ECO:0007669"/>
    <property type="project" value="TreeGrafter"/>
</dbReference>
<sequence>MKPLVPLGYAAKLLKAGICNVAADVFAYTLEHWNFQSPPIPKHQLGKPVKCVDALSNSHLPNFGPARDTRAQQWEKECVESAGKVSIEPSEQPVIRPAPPSATPKISDVIGRAVDKFGPYNRLNNKEHVVALVDEDMCINCGKCYMTCNDTGYQAIDFDPKTHFPFVREADCTGCALCFSVCPIPDCIRMVERESPYVPNRGIPPTSIP</sequence>
<evidence type="ECO:0000313" key="3">
    <source>
        <dbReference type="EMBL" id="VDD81148.1"/>
    </source>
</evidence>
<dbReference type="GO" id="GO:0002058">
    <property type="term" value="F:uracil binding"/>
    <property type="evidence" value="ECO:0007669"/>
    <property type="project" value="TreeGrafter"/>
</dbReference>
<dbReference type="EMBL" id="UXSR01005333">
    <property type="protein sequence ID" value="VDD81148.1"/>
    <property type="molecule type" value="Genomic_DNA"/>
</dbReference>
<protein>
    <recommendedName>
        <fullName evidence="2">4Fe-4S ferredoxin-type domain-containing protein</fullName>
    </recommendedName>
</protein>
<evidence type="ECO:0000313" key="4">
    <source>
        <dbReference type="Proteomes" id="UP000267029"/>
    </source>
</evidence>
<dbReference type="GO" id="GO:0006212">
    <property type="term" value="P:uracil catabolic process"/>
    <property type="evidence" value="ECO:0007669"/>
    <property type="project" value="TreeGrafter"/>
</dbReference>
<accession>A0A158QV28</accession>
<reference evidence="3 4" key="1">
    <citation type="submission" date="2018-10" db="EMBL/GenBank/DDBJ databases">
        <authorList>
            <consortium name="Pathogen Informatics"/>
        </authorList>
    </citation>
    <scope>NUCLEOTIDE SEQUENCE [LARGE SCALE GENOMIC DNA]</scope>
</reference>
<dbReference type="SUPFAM" id="SSF54862">
    <property type="entry name" value="4Fe-4S ferredoxins"/>
    <property type="match status" value="1"/>
</dbReference>
<name>A0A158QV28_MESCO</name>
<evidence type="ECO:0000256" key="1">
    <source>
        <dbReference type="ARBA" id="ARBA00023002"/>
    </source>
</evidence>
<proteinExistence type="predicted"/>
<dbReference type="PROSITE" id="PS00198">
    <property type="entry name" value="4FE4S_FER_1"/>
    <property type="match status" value="1"/>
</dbReference>
<dbReference type="STRING" id="53468.A0A158QV28"/>
<dbReference type="InterPro" id="IPR017900">
    <property type="entry name" value="4Fe4S_Fe_S_CS"/>
</dbReference>
<dbReference type="GO" id="GO:0050661">
    <property type="term" value="F:NADP binding"/>
    <property type="evidence" value="ECO:0007669"/>
    <property type="project" value="TreeGrafter"/>
</dbReference>
<dbReference type="PANTHER" id="PTHR43073:SF2">
    <property type="entry name" value="DIHYDROPYRIMIDINE DEHYDROGENASE [NADP(+)]"/>
    <property type="match status" value="1"/>
</dbReference>
<dbReference type="GO" id="GO:0005829">
    <property type="term" value="C:cytosol"/>
    <property type="evidence" value="ECO:0007669"/>
    <property type="project" value="TreeGrafter"/>
</dbReference>
<dbReference type="FunFam" id="3.30.70.20:FF:000023">
    <property type="entry name" value="Dihydropyrimidine dehydrogenase [NADP(+)]"/>
    <property type="match status" value="1"/>
</dbReference>
<dbReference type="InterPro" id="IPR017896">
    <property type="entry name" value="4Fe4S_Fe-S-bd"/>
</dbReference>
<evidence type="ECO:0000259" key="2">
    <source>
        <dbReference type="PROSITE" id="PS51379"/>
    </source>
</evidence>
<gene>
    <name evidence="3" type="ORF">MCOS_LOCUS7151</name>
</gene>
<dbReference type="Proteomes" id="UP000267029">
    <property type="component" value="Unassembled WGS sequence"/>
</dbReference>
<dbReference type="AlphaFoldDB" id="A0A158QV28"/>
<dbReference type="PANTHER" id="PTHR43073">
    <property type="entry name" value="DIHYDROPYRIMIDINE DEHYDROGENASE [NADP(+)]"/>
    <property type="match status" value="1"/>
</dbReference>
<dbReference type="Gene3D" id="3.30.70.20">
    <property type="match status" value="1"/>
</dbReference>